<dbReference type="InterPro" id="IPR043128">
    <property type="entry name" value="Rev_trsase/Diguanyl_cyclase"/>
</dbReference>
<dbReference type="GO" id="GO:0043709">
    <property type="term" value="P:cell adhesion involved in single-species biofilm formation"/>
    <property type="evidence" value="ECO:0007669"/>
    <property type="project" value="TreeGrafter"/>
</dbReference>
<dbReference type="Pfam" id="PF00990">
    <property type="entry name" value="GGDEF"/>
    <property type="match status" value="1"/>
</dbReference>
<dbReference type="CDD" id="cd01949">
    <property type="entry name" value="GGDEF"/>
    <property type="match status" value="1"/>
</dbReference>
<dbReference type="Pfam" id="PF00072">
    <property type="entry name" value="Response_reg"/>
    <property type="match status" value="1"/>
</dbReference>
<dbReference type="InterPro" id="IPR000160">
    <property type="entry name" value="GGDEF_dom"/>
</dbReference>
<comment type="cofactor">
    <cofactor evidence="1">
        <name>Mg(2+)</name>
        <dbReference type="ChEBI" id="CHEBI:18420"/>
    </cofactor>
</comment>
<evidence type="ECO:0000256" key="3">
    <source>
        <dbReference type="ARBA" id="ARBA00034247"/>
    </source>
</evidence>
<dbReference type="PANTHER" id="PTHR45138:SF9">
    <property type="entry name" value="DIGUANYLATE CYCLASE DGCM-RELATED"/>
    <property type="match status" value="1"/>
</dbReference>
<dbReference type="NCBIfam" id="TIGR00254">
    <property type="entry name" value="GGDEF"/>
    <property type="match status" value="1"/>
</dbReference>
<dbReference type="InterPro" id="IPR011006">
    <property type="entry name" value="CheY-like_superfamily"/>
</dbReference>
<dbReference type="SUPFAM" id="SSF52172">
    <property type="entry name" value="CheY-like"/>
    <property type="match status" value="1"/>
</dbReference>
<feature type="domain" description="GGDEF" evidence="6">
    <location>
        <begin position="292"/>
        <end position="421"/>
    </location>
</feature>
<evidence type="ECO:0000256" key="2">
    <source>
        <dbReference type="ARBA" id="ARBA00012528"/>
    </source>
</evidence>
<dbReference type="SMART" id="SM00448">
    <property type="entry name" value="REC"/>
    <property type="match status" value="1"/>
</dbReference>
<dbReference type="PROSITE" id="PS50887">
    <property type="entry name" value="GGDEF"/>
    <property type="match status" value="1"/>
</dbReference>
<feature type="domain" description="Response regulatory" evidence="5">
    <location>
        <begin position="7"/>
        <end position="122"/>
    </location>
</feature>
<name>A0A6F8PJT3_9GAMM</name>
<dbReference type="Proteomes" id="UP000501466">
    <property type="component" value="Chromosome"/>
</dbReference>
<dbReference type="GO" id="GO:0052621">
    <property type="term" value="F:diguanylate cyclase activity"/>
    <property type="evidence" value="ECO:0007669"/>
    <property type="project" value="UniProtKB-EC"/>
</dbReference>
<keyword evidence="8" id="KW-1185">Reference proteome</keyword>
<evidence type="ECO:0000259" key="6">
    <source>
        <dbReference type="PROSITE" id="PS50887"/>
    </source>
</evidence>
<evidence type="ECO:0000256" key="1">
    <source>
        <dbReference type="ARBA" id="ARBA00001946"/>
    </source>
</evidence>
<dbReference type="RefSeq" id="WP_173289628.1">
    <property type="nucleotide sequence ID" value="NZ_AP021888.1"/>
</dbReference>
<dbReference type="GO" id="GO:0005886">
    <property type="term" value="C:plasma membrane"/>
    <property type="evidence" value="ECO:0007669"/>
    <property type="project" value="TreeGrafter"/>
</dbReference>
<proteinExistence type="predicted"/>
<evidence type="ECO:0000313" key="7">
    <source>
        <dbReference type="EMBL" id="BBP42317.1"/>
    </source>
</evidence>
<dbReference type="PROSITE" id="PS50110">
    <property type="entry name" value="RESPONSE_REGULATORY"/>
    <property type="match status" value="1"/>
</dbReference>
<dbReference type="InterPro" id="IPR029787">
    <property type="entry name" value="Nucleotide_cyclase"/>
</dbReference>
<dbReference type="SMART" id="SM00267">
    <property type="entry name" value="GGDEF"/>
    <property type="match status" value="1"/>
</dbReference>
<protein>
    <recommendedName>
        <fullName evidence="2">diguanylate cyclase</fullName>
        <ecNumber evidence="2">2.7.7.65</ecNumber>
    </recommendedName>
</protein>
<organism evidence="7 8">
    <name type="scientific">Thiosulfativibrio zosterae</name>
    <dbReference type="NCBI Taxonomy" id="2675053"/>
    <lineage>
        <taxon>Bacteria</taxon>
        <taxon>Pseudomonadati</taxon>
        <taxon>Pseudomonadota</taxon>
        <taxon>Gammaproteobacteria</taxon>
        <taxon>Thiotrichales</taxon>
        <taxon>Piscirickettsiaceae</taxon>
        <taxon>Thiosulfativibrio</taxon>
    </lineage>
</organism>
<gene>
    <name evidence="7" type="ORF">THMIRHAT_00630</name>
</gene>
<comment type="catalytic activity">
    <reaction evidence="3">
        <text>2 GTP = 3',3'-c-di-GMP + 2 diphosphate</text>
        <dbReference type="Rhea" id="RHEA:24898"/>
        <dbReference type="ChEBI" id="CHEBI:33019"/>
        <dbReference type="ChEBI" id="CHEBI:37565"/>
        <dbReference type="ChEBI" id="CHEBI:58805"/>
        <dbReference type="EC" id="2.7.7.65"/>
    </reaction>
</comment>
<dbReference type="InterPro" id="IPR050469">
    <property type="entry name" value="Diguanylate_Cyclase"/>
</dbReference>
<dbReference type="Gene3D" id="3.40.50.2300">
    <property type="match status" value="1"/>
</dbReference>
<evidence type="ECO:0000313" key="8">
    <source>
        <dbReference type="Proteomes" id="UP000501466"/>
    </source>
</evidence>
<dbReference type="SUPFAM" id="SSF55073">
    <property type="entry name" value="Nucleotide cyclase"/>
    <property type="match status" value="1"/>
</dbReference>
<dbReference type="InterPro" id="IPR001789">
    <property type="entry name" value="Sig_transdc_resp-reg_receiver"/>
</dbReference>
<evidence type="ECO:0000256" key="4">
    <source>
        <dbReference type="PROSITE-ProRule" id="PRU00169"/>
    </source>
</evidence>
<dbReference type="EC" id="2.7.7.65" evidence="2"/>
<dbReference type="FunFam" id="3.30.70.270:FF:000001">
    <property type="entry name" value="Diguanylate cyclase domain protein"/>
    <property type="match status" value="1"/>
</dbReference>
<accession>A0A6F8PJT3</accession>
<dbReference type="PANTHER" id="PTHR45138">
    <property type="entry name" value="REGULATORY COMPONENTS OF SENSORY TRANSDUCTION SYSTEM"/>
    <property type="match status" value="1"/>
</dbReference>
<feature type="modified residue" description="4-aspartylphosphate" evidence="4">
    <location>
        <position position="55"/>
    </location>
</feature>
<dbReference type="Gene3D" id="3.30.70.270">
    <property type="match status" value="1"/>
</dbReference>
<sequence>MFTKQLTILIVDDDPINLSLVAEALQYQYNIRVANGGNAALKLLEKQTIDLILLDIYMPEMDGFEVAKVLKNNQAWSKIPLIFLTSDHSQATIFKALSMGAVDFINKPFQNEELNLRVSNHLKTYQLQKQLQFELEKNAHLLEIIDEYAAYIKIDAQSKTLLHASSTFNLLCDNTDPDFSNNPIEILLLANGFSREQIALFWQSIEHQEFKHEVSLFTQGRLHDFELNFVPDFSANKELLAYLVFFENIDDRNSLIKSAETDELTGLYNRKKLNQLLEKIFKNRQQSNSENPEISLIFGDIDHFKRVNDDYGHLTGDSVLKEFAQLLDQNISKSDFLARWGGEEFLIVCPETDAEGAFQLAEKIRKRIEHHTFETVGHRTASFGVAQLQAAQSLEDWLEQADVALYQAKTSGRNRVVLFKA</sequence>
<dbReference type="KEGG" id="tzo:THMIRHAT_00630"/>
<dbReference type="EMBL" id="AP021888">
    <property type="protein sequence ID" value="BBP42317.1"/>
    <property type="molecule type" value="Genomic_DNA"/>
</dbReference>
<dbReference type="AlphaFoldDB" id="A0A6F8PJT3"/>
<reference evidence="8" key="1">
    <citation type="submission" date="2019-11" db="EMBL/GenBank/DDBJ databases">
        <title>Isolation and characterization of two novel species in the genus Thiomicrorhabdus.</title>
        <authorList>
            <person name="Mochizuki J."/>
            <person name="Kojima H."/>
            <person name="Fukui M."/>
        </authorList>
    </citation>
    <scope>NUCLEOTIDE SEQUENCE [LARGE SCALE GENOMIC DNA]</scope>
    <source>
        <strain evidence="8">AkT22</strain>
    </source>
</reference>
<evidence type="ECO:0000259" key="5">
    <source>
        <dbReference type="PROSITE" id="PS50110"/>
    </source>
</evidence>
<dbReference type="GO" id="GO:0000160">
    <property type="term" value="P:phosphorelay signal transduction system"/>
    <property type="evidence" value="ECO:0007669"/>
    <property type="project" value="InterPro"/>
</dbReference>
<dbReference type="GO" id="GO:1902201">
    <property type="term" value="P:negative regulation of bacterial-type flagellum-dependent cell motility"/>
    <property type="evidence" value="ECO:0007669"/>
    <property type="project" value="TreeGrafter"/>
</dbReference>
<keyword evidence="4" id="KW-0597">Phosphoprotein</keyword>